<protein>
    <submittedName>
        <fullName evidence="1">Uncharacterized protein</fullName>
    </submittedName>
</protein>
<sequence length="632" mass="71783">MASVNCGKLAGRSIRLLFWLSITLISGTALLGTCYAIYQLFLIKTIVTTNDTSPTPTGARVYRMRWQEPSTYEAKMYASTRLNYYENTTEFFETAQMLWHIEPQSLENKYPLLQHSAKVKIPASVYLDTEHDSTLYLHLFMQTAGQFTPHPNTTDSQMVTAISVIAWWQNPNTTRESVSDTSTEPQFDLMAATNVPWAIVLEDHAYKYSELPRHILYHQFLHIEWFSQLFTTYRPPLLLNQYTRNPADFIPVSILRSNKTAAAAAAADNDDAPSELAVEMELELQGIRQGWIVIKDMALQLGNSGRDYKHYYLNLQDLVVAHGYPAFHDNDSDGDSDSEESSHYRPLTMVEKNGMPMLIIASVLMLAYAVLMVIQLKVGWEYWIGPVSNFDGISRASIILWCTDSMLRCMYVYLNNDIWNTDALISVVSTMAALFHIWRPFSGFKIPSWFGGRVQGQEPLVETTADADSRAAVDQQYAVSKDQDTVVTKAKQQSHIIELRKETDKATMYWMRAIVLPVLIATSAYAFIENDKNVWEFGYVLKVISSNIYVVVWFELLPQILVNYRVKSGSLMPAAITICGVSQYLVGITMDYLTKNTSDPLADSSVGEAMRLVCDVIIIAQWAWYRKKVKQD</sequence>
<evidence type="ECO:0000313" key="1">
    <source>
        <dbReference type="EMBL" id="KAJ1900857.1"/>
    </source>
</evidence>
<gene>
    <name evidence="1" type="ORF">LPJ66_001183</name>
</gene>
<comment type="caution">
    <text evidence="1">The sequence shown here is derived from an EMBL/GenBank/DDBJ whole genome shotgun (WGS) entry which is preliminary data.</text>
</comment>
<name>A0ACC1ITW3_9FUNG</name>
<reference evidence="1" key="1">
    <citation type="submission" date="2022-07" db="EMBL/GenBank/DDBJ databases">
        <title>Phylogenomic reconstructions and comparative analyses of Kickxellomycotina fungi.</title>
        <authorList>
            <person name="Reynolds N.K."/>
            <person name="Stajich J.E."/>
            <person name="Barry K."/>
            <person name="Grigoriev I.V."/>
            <person name="Crous P."/>
            <person name="Smith M.E."/>
        </authorList>
    </citation>
    <scope>NUCLEOTIDE SEQUENCE</scope>
    <source>
        <strain evidence="1">Benny 63K</strain>
    </source>
</reference>
<organism evidence="1 2">
    <name type="scientific">Kickxella alabastrina</name>
    <dbReference type="NCBI Taxonomy" id="61397"/>
    <lineage>
        <taxon>Eukaryota</taxon>
        <taxon>Fungi</taxon>
        <taxon>Fungi incertae sedis</taxon>
        <taxon>Zoopagomycota</taxon>
        <taxon>Kickxellomycotina</taxon>
        <taxon>Kickxellomycetes</taxon>
        <taxon>Kickxellales</taxon>
        <taxon>Kickxellaceae</taxon>
        <taxon>Kickxella</taxon>
    </lineage>
</organism>
<dbReference type="EMBL" id="JANBPG010000056">
    <property type="protein sequence ID" value="KAJ1900857.1"/>
    <property type="molecule type" value="Genomic_DNA"/>
</dbReference>
<proteinExistence type="predicted"/>
<dbReference type="Proteomes" id="UP001150581">
    <property type="component" value="Unassembled WGS sequence"/>
</dbReference>
<accession>A0ACC1ITW3</accession>
<keyword evidence="2" id="KW-1185">Reference proteome</keyword>
<evidence type="ECO:0000313" key="2">
    <source>
        <dbReference type="Proteomes" id="UP001150581"/>
    </source>
</evidence>